<dbReference type="KEGG" id="saqt:GJV85_07475"/>
<reference evidence="2" key="1">
    <citation type="submission" date="2019-11" db="EMBL/GenBank/DDBJ databases">
        <authorList>
            <person name="Kojima H."/>
        </authorList>
    </citation>
    <scope>NUCLEOTIDE SEQUENCE</scope>
    <source>
        <strain evidence="2">H1576</strain>
    </source>
</reference>
<dbReference type="AlphaFoldDB" id="A0A975B0M0"/>
<feature type="transmembrane region" description="Helical" evidence="1">
    <location>
        <begin position="115"/>
        <end position="134"/>
    </location>
</feature>
<dbReference type="Proteomes" id="UP000671852">
    <property type="component" value="Chromosome"/>
</dbReference>
<sequence length="317" mass="36120">MAKLTIMTDLQIQILLLLLLSVSVTILFYMLYMEYKRSKHLKYIKKMISHNEESSIALVEAKRKLQSQSFLSRVSVGMLLAGFEFSSYLFLMLFLTFSASIGVLFTWFLQHWSGFVIGLPLGAFIFHTILKAIIEKRKNEFNTALAIAIAVLVKMMQNGIGFEQAMSKSINVSGSKMFKKIFANFFQEKNTIGEEEAFANLNQYVDSKELRIFALAVKIGRASGGRFSATLEKIESTVRYRKKMQEKVDVVTREGSIGSYVVAGIAVFLYFSLNSNFDGRLHEYFMTSEYGRFQILGIALWVVLGLMVNKMITKIHR</sequence>
<evidence type="ECO:0000313" key="3">
    <source>
        <dbReference type="Proteomes" id="UP000671852"/>
    </source>
</evidence>
<dbReference type="PANTHER" id="PTHR35007:SF1">
    <property type="entry name" value="PILUS ASSEMBLY PROTEIN"/>
    <property type="match status" value="1"/>
</dbReference>
<evidence type="ECO:0000256" key="1">
    <source>
        <dbReference type="SAM" id="Phobius"/>
    </source>
</evidence>
<organism evidence="2 3">
    <name type="scientific">Sulfurimonas aquatica</name>
    <dbReference type="NCBI Taxonomy" id="2672570"/>
    <lineage>
        <taxon>Bacteria</taxon>
        <taxon>Pseudomonadati</taxon>
        <taxon>Campylobacterota</taxon>
        <taxon>Epsilonproteobacteria</taxon>
        <taxon>Campylobacterales</taxon>
        <taxon>Sulfurimonadaceae</taxon>
        <taxon>Sulfurimonas</taxon>
    </lineage>
</organism>
<keyword evidence="1" id="KW-0812">Transmembrane</keyword>
<feature type="transmembrane region" description="Helical" evidence="1">
    <location>
        <begin position="88"/>
        <end position="109"/>
    </location>
</feature>
<proteinExistence type="predicted"/>
<feature type="transmembrane region" description="Helical" evidence="1">
    <location>
        <begin position="12"/>
        <end position="32"/>
    </location>
</feature>
<evidence type="ECO:0008006" key="4">
    <source>
        <dbReference type="Google" id="ProtNLM"/>
    </source>
</evidence>
<keyword evidence="1" id="KW-1133">Transmembrane helix</keyword>
<accession>A0A975B0M0</accession>
<gene>
    <name evidence="2" type="ORF">GJV85_07475</name>
</gene>
<protein>
    <recommendedName>
        <fullName evidence="4">Type II secretion system protein GspF domain-containing protein</fullName>
    </recommendedName>
</protein>
<dbReference type="PANTHER" id="PTHR35007">
    <property type="entry name" value="INTEGRAL MEMBRANE PROTEIN-RELATED"/>
    <property type="match status" value="1"/>
</dbReference>
<feature type="transmembrane region" description="Helical" evidence="1">
    <location>
        <begin position="293"/>
        <end position="312"/>
    </location>
</feature>
<keyword evidence="1" id="KW-0472">Membrane</keyword>
<name>A0A975B0M0_9BACT</name>
<evidence type="ECO:0000313" key="2">
    <source>
        <dbReference type="EMBL" id="QSZ41953.1"/>
    </source>
</evidence>
<keyword evidence="3" id="KW-1185">Reference proteome</keyword>
<feature type="transmembrane region" description="Helical" evidence="1">
    <location>
        <begin position="250"/>
        <end position="273"/>
    </location>
</feature>
<reference evidence="2" key="2">
    <citation type="submission" date="2021-04" db="EMBL/GenBank/DDBJ databases">
        <title>Isolation and characterization of a novel species of the genus Sulfurimonas.</title>
        <authorList>
            <person name="Fukui M."/>
        </authorList>
    </citation>
    <scope>NUCLEOTIDE SEQUENCE</scope>
    <source>
        <strain evidence="2">H1576</strain>
    </source>
</reference>
<dbReference type="EMBL" id="CP046072">
    <property type="protein sequence ID" value="QSZ41953.1"/>
    <property type="molecule type" value="Genomic_DNA"/>
</dbReference>
<dbReference type="RefSeq" id="WP_207560771.1">
    <property type="nucleotide sequence ID" value="NZ_CP046072.1"/>
</dbReference>